<keyword evidence="2" id="KW-1185">Reference proteome</keyword>
<proteinExistence type="predicted"/>
<sequence>MTFIENRAMLSRYYVEQNSLYQTPQKSDEEDKKYNVWDYVFLDGEDLHTRYKRANKYGPILFRFNLDMLMSPSIKLIQITKSNPWYWKENTLMSQKFYNSSEEFKNDYLTSKKLDSQIMFLIKSPEKEIKLNKFLHSIGVDIPKLLINLVGGSQMSVGDYAFQAIEKSLKENGLNHIPILKRHGGNLTTCGCHRNYNYLYTFDYKEFKKRFGKNK</sequence>
<dbReference type="AlphaFoldDB" id="A0A511YRT0"/>
<accession>A0A511YRT0</accession>
<evidence type="ECO:0000313" key="2">
    <source>
        <dbReference type="Proteomes" id="UP000321863"/>
    </source>
</evidence>
<gene>
    <name evidence="1" type="ORF">CHA01nite_36340</name>
</gene>
<comment type="caution">
    <text evidence="1">The sequence shown here is derived from an EMBL/GenBank/DDBJ whole genome shotgun (WGS) entry which is preliminary data.</text>
</comment>
<dbReference type="Proteomes" id="UP000321863">
    <property type="component" value="Unassembled WGS sequence"/>
</dbReference>
<evidence type="ECO:0000313" key="1">
    <source>
        <dbReference type="EMBL" id="GEN77894.1"/>
    </source>
</evidence>
<name>A0A511YRT0_9FLAO</name>
<organism evidence="1 2">
    <name type="scientific">Chryseobacterium hagamense</name>
    <dbReference type="NCBI Taxonomy" id="395935"/>
    <lineage>
        <taxon>Bacteria</taxon>
        <taxon>Pseudomonadati</taxon>
        <taxon>Bacteroidota</taxon>
        <taxon>Flavobacteriia</taxon>
        <taxon>Flavobacteriales</taxon>
        <taxon>Weeksellaceae</taxon>
        <taxon>Chryseobacterium group</taxon>
        <taxon>Chryseobacterium</taxon>
    </lineage>
</organism>
<reference evidence="1 2" key="1">
    <citation type="submission" date="2019-07" db="EMBL/GenBank/DDBJ databases">
        <title>Whole genome shotgun sequence of Chryseobacterium hagamense NBRC 105253.</title>
        <authorList>
            <person name="Hosoyama A."/>
            <person name="Uohara A."/>
            <person name="Ohji S."/>
            <person name="Ichikawa N."/>
        </authorList>
    </citation>
    <scope>NUCLEOTIDE SEQUENCE [LARGE SCALE GENOMIC DNA]</scope>
    <source>
        <strain evidence="1 2">NBRC 105253</strain>
    </source>
</reference>
<protein>
    <submittedName>
        <fullName evidence="1">Uncharacterized protein</fullName>
    </submittedName>
</protein>
<dbReference type="EMBL" id="BJYJ01000035">
    <property type="protein sequence ID" value="GEN77894.1"/>
    <property type="molecule type" value="Genomic_DNA"/>
</dbReference>